<dbReference type="PANTHER" id="PTHR33116">
    <property type="entry name" value="REVERSE TRANSCRIPTASE ZINC-BINDING DOMAIN-CONTAINING PROTEIN-RELATED-RELATED"/>
    <property type="match status" value="1"/>
</dbReference>
<sequence length="542" mass="62924">MVLPGDFYKHCWEIIKRMFSFAFHAFYIQHNGALEHLNRAQVVLIPKKEIATEPKDFRPISLIHSFAKLLTKVMANRLAMYIDKLTSASQSAFIKRRCIQENFLYVRGLARHYHRTRTPACLIKLDITKAFDSVSWEYLIELLAKRGFRQDGWTGWQRSLVHRPRQYYSMVAQVTTSGTREVSGRQGFLSKLKGKHASLRISMYADDVILQDFPGPRVAFPTQYLGLPLTLGRLRMVHLQYIQDRAKDRVAGWQGRLLNVAGRRELVRSVLSSLPIYLLTVVKVPKNFLKELDKLRRKFLWAGDKELTGGKCKVAWNKVCTPTDNGGLGIIELERFSRALRLRWLWFSWDDTNRPWKGMELSVDNSDIALFNVATSVVLGNGKKAKFWSSRWLHAARLMLRQWPNEYFCQLCVRNLETVSHLFQECGYSRSVWDKVGSWISAAALRPTNWTQMEDLGQWYADMANNGARDAREGVHSMIMLTTWEIWKERNNRVFQRSSRTQEQVFRAIQDEARTWVRAGNRGLEELLPPLEQPPVDAINPM</sequence>
<evidence type="ECO:0000259" key="1">
    <source>
        <dbReference type="PROSITE" id="PS50878"/>
    </source>
</evidence>
<dbReference type="InterPro" id="IPR043502">
    <property type="entry name" value="DNA/RNA_pol_sf"/>
</dbReference>
<accession>A0A811ST74</accession>
<name>A0A811ST74_9POAL</name>
<dbReference type="AlphaFoldDB" id="A0A811ST74"/>
<proteinExistence type="predicted"/>
<dbReference type="PANTHER" id="PTHR33116:SF78">
    <property type="entry name" value="OS12G0587133 PROTEIN"/>
    <property type="match status" value="1"/>
</dbReference>
<dbReference type="PROSITE" id="PS50878">
    <property type="entry name" value="RT_POL"/>
    <property type="match status" value="1"/>
</dbReference>
<dbReference type="Proteomes" id="UP000604825">
    <property type="component" value="Unassembled WGS sequence"/>
</dbReference>
<comment type="caution">
    <text evidence="2">The sequence shown here is derived from an EMBL/GenBank/DDBJ whole genome shotgun (WGS) entry which is preliminary data.</text>
</comment>
<organism evidence="2 3">
    <name type="scientific">Miscanthus lutarioriparius</name>
    <dbReference type="NCBI Taxonomy" id="422564"/>
    <lineage>
        <taxon>Eukaryota</taxon>
        <taxon>Viridiplantae</taxon>
        <taxon>Streptophyta</taxon>
        <taxon>Embryophyta</taxon>
        <taxon>Tracheophyta</taxon>
        <taxon>Spermatophyta</taxon>
        <taxon>Magnoliopsida</taxon>
        <taxon>Liliopsida</taxon>
        <taxon>Poales</taxon>
        <taxon>Poaceae</taxon>
        <taxon>PACMAD clade</taxon>
        <taxon>Panicoideae</taxon>
        <taxon>Andropogonodae</taxon>
        <taxon>Andropogoneae</taxon>
        <taxon>Saccharinae</taxon>
        <taxon>Miscanthus</taxon>
    </lineage>
</organism>
<dbReference type="CDD" id="cd01650">
    <property type="entry name" value="RT_nLTR_like"/>
    <property type="match status" value="1"/>
</dbReference>
<keyword evidence="3" id="KW-1185">Reference proteome</keyword>
<dbReference type="InterPro" id="IPR026960">
    <property type="entry name" value="RVT-Znf"/>
</dbReference>
<dbReference type="InterPro" id="IPR000477">
    <property type="entry name" value="RT_dom"/>
</dbReference>
<dbReference type="Pfam" id="PF13966">
    <property type="entry name" value="zf-RVT"/>
    <property type="match status" value="1"/>
</dbReference>
<dbReference type="Pfam" id="PF00078">
    <property type="entry name" value="RVT_1"/>
    <property type="match status" value="1"/>
</dbReference>
<feature type="domain" description="Reverse transcriptase" evidence="1">
    <location>
        <begin position="26"/>
        <end position="258"/>
    </location>
</feature>
<dbReference type="EMBL" id="CAJGYO010000911">
    <property type="protein sequence ID" value="CAD6344178.1"/>
    <property type="molecule type" value="Genomic_DNA"/>
</dbReference>
<dbReference type="SUPFAM" id="SSF56672">
    <property type="entry name" value="DNA/RNA polymerases"/>
    <property type="match status" value="1"/>
</dbReference>
<evidence type="ECO:0000313" key="2">
    <source>
        <dbReference type="EMBL" id="CAD6344178.1"/>
    </source>
</evidence>
<dbReference type="OrthoDB" id="694708at2759"/>
<protein>
    <recommendedName>
        <fullName evidence="1">Reverse transcriptase domain-containing protein</fullName>
    </recommendedName>
</protein>
<reference evidence="2" key="1">
    <citation type="submission" date="2020-10" db="EMBL/GenBank/DDBJ databases">
        <authorList>
            <person name="Han B."/>
            <person name="Lu T."/>
            <person name="Zhao Q."/>
            <person name="Huang X."/>
            <person name="Zhao Y."/>
        </authorList>
    </citation>
    <scope>NUCLEOTIDE SEQUENCE</scope>
</reference>
<evidence type="ECO:0000313" key="3">
    <source>
        <dbReference type="Proteomes" id="UP000604825"/>
    </source>
</evidence>
<gene>
    <name evidence="2" type="ORF">NCGR_LOCUS68276</name>
</gene>